<sequence>MIALGAVRLVKGYREKRKQAKLDEEMKQIYKEAFEKSNEELIKIYKESEAERKRLIALIKQMQDYIKEFEKKKDPSATDVAAYNYAKGTVDGMKKAQLAIE</sequence>
<feature type="coiled-coil region" evidence="1">
    <location>
        <begin position="31"/>
        <end position="72"/>
    </location>
</feature>
<keyword evidence="1" id="KW-0175">Coiled coil</keyword>
<accession>A0A644YG90</accession>
<name>A0A644YG90_9ZZZZ</name>
<evidence type="ECO:0000313" key="2">
    <source>
        <dbReference type="EMBL" id="MPM27287.1"/>
    </source>
</evidence>
<gene>
    <name evidence="2" type="ORF">SDC9_73797</name>
</gene>
<proteinExistence type="predicted"/>
<dbReference type="EMBL" id="VSSQ01004954">
    <property type="protein sequence ID" value="MPM27287.1"/>
    <property type="molecule type" value="Genomic_DNA"/>
</dbReference>
<organism evidence="2">
    <name type="scientific">bioreactor metagenome</name>
    <dbReference type="NCBI Taxonomy" id="1076179"/>
    <lineage>
        <taxon>unclassified sequences</taxon>
        <taxon>metagenomes</taxon>
        <taxon>ecological metagenomes</taxon>
    </lineage>
</organism>
<reference evidence="2" key="1">
    <citation type="submission" date="2019-08" db="EMBL/GenBank/DDBJ databases">
        <authorList>
            <person name="Kucharzyk K."/>
            <person name="Murdoch R.W."/>
            <person name="Higgins S."/>
            <person name="Loffler F."/>
        </authorList>
    </citation>
    <scope>NUCLEOTIDE SEQUENCE</scope>
</reference>
<protein>
    <submittedName>
        <fullName evidence="2">Uncharacterized protein</fullName>
    </submittedName>
</protein>
<comment type="caution">
    <text evidence="2">The sequence shown here is derived from an EMBL/GenBank/DDBJ whole genome shotgun (WGS) entry which is preliminary data.</text>
</comment>
<dbReference type="AlphaFoldDB" id="A0A644YG90"/>
<evidence type="ECO:0000256" key="1">
    <source>
        <dbReference type="SAM" id="Coils"/>
    </source>
</evidence>